<organism evidence="1 2">
    <name type="scientific">Entamoeba histolytica</name>
    <dbReference type="NCBI Taxonomy" id="5759"/>
    <lineage>
        <taxon>Eukaryota</taxon>
        <taxon>Amoebozoa</taxon>
        <taxon>Evosea</taxon>
        <taxon>Archamoebae</taxon>
        <taxon>Mastigamoebida</taxon>
        <taxon>Entamoebidae</taxon>
        <taxon>Entamoeba</taxon>
    </lineage>
</organism>
<gene>
    <name evidence="1" type="ORF">CL6EHI_075720</name>
</gene>
<sequence length="205" mass="24519">MDIQLIEKKPLRILNIKHTHNKSQKYKKTKNYQVYQQSIFLLILSKYGDIYFDKPIKRSTTTSQFLNVKEIRFSKEDIIPVNSFIEKRCEKRMKQEIESGLSHETALRRYETNKFIESLHFLIDLLTELHFTLNCKLFLSKNGLEQKETINEIRYNSEIIFNKNDIQMIGEKVNSYLSKMIRDNKRFILLSNNEEISKLTSFQKP</sequence>
<dbReference type="VEuPathDB" id="AmoebaDB:EHI5A_106510"/>
<reference evidence="1 2" key="1">
    <citation type="submission" date="2016-05" db="EMBL/GenBank/DDBJ databases">
        <title>First whole genome sequencing of Entamoeba histolytica HM1:IMSS-clone-6.</title>
        <authorList>
            <person name="Mukherjee Avik.K."/>
            <person name="Izumyama S."/>
            <person name="Nakada-Tsukui K."/>
            <person name="Nozaki T."/>
        </authorList>
    </citation>
    <scope>NUCLEOTIDE SEQUENCE [LARGE SCALE GENOMIC DNA]</scope>
    <source>
        <strain evidence="1 2">HM1:IMSS clone 6</strain>
    </source>
</reference>
<name>A0A5K1UZP7_ENTHI</name>
<dbReference type="OMA" id="CVEKMER"/>
<evidence type="ECO:0000313" key="2">
    <source>
        <dbReference type="Proteomes" id="UP000078387"/>
    </source>
</evidence>
<dbReference type="Proteomes" id="UP000078387">
    <property type="component" value="Unassembled WGS sequence"/>
</dbReference>
<dbReference type="AlphaFoldDB" id="A0A5K1UZP7"/>
<evidence type="ECO:0000313" key="1">
    <source>
        <dbReference type="EMBL" id="GAT98227.1"/>
    </source>
</evidence>
<dbReference type="VEuPathDB" id="AmoebaDB:EHI_075720"/>
<dbReference type="VEuPathDB" id="AmoebaDB:EHI7A_073840"/>
<proteinExistence type="predicted"/>
<protein>
    <submittedName>
        <fullName evidence="1">Uncharacterized protein</fullName>
    </submittedName>
</protein>
<accession>A0A5K1UZP7</accession>
<dbReference type="VEuPathDB" id="AmoebaDB:EHI8A_075220"/>
<comment type="caution">
    <text evidence="1">The sequence shown here is derived from an EMBL/GenBank/DDBJ whole genome shotgun (WGS) entry which is preliminary data.</text>
</comment>
<dbReference type="VEuPathDB" id="AmoebaDB:KM1_134330"/>
<dbReference type="EMBL" id="BDEQ01000001">
    <property type="protein sequence ID" value="GAT98227.1"/>
    <property type="molecule type" value="Genomic_DNA"/>
</dbReference>